<proteinExistence type="predicted"/>
<comment type="caution">
    <text evidence="1">The sequence shown here is derived from an EMBL/GenBank/DDBJ whole genome shotgun (WGS) entry which is preliminary data.</text>
</comment>
<dbReference type="AlphaFoldDB" id="A0A521G021"/>
<name>A0A521G021_9BACT</name>
<protein>
    <submittedName>
        <fullName evidence="1">Uncharacterized protein</fullName>
    </submittedName>
</protein>
<evidence type="ECO:0000313" key="1">
    <source>
        <dbReference type="EMBL" id="TAA74211.1"/>
    </source>
</evidence>
<dbReference type="EMBL" id="NQJD01000035">
    <property type="protein sequence ID" value="TAA74211.1"/>
    <property type="molecule type" value="Genomic_DNA"/>
</dbReference>
<dbReference type="Proteomes" id="UP000316238">
    <property type="component" value="Unassembled WGS sequence"/>
</dbReference>
<sequence>MNTQRLCVFPDTLPKDEILFPLVQFFAEAVYIAPAENDLPSKNELPSVAGELLEQGLLRFHCPAPLGADQDRFLCLIKEMRHRPSDYAGLSLAGRLSRNEETESKNTIISAVRHQSSGTAEKSSTDEEQASILWQARLVLKLGEIVERQEEEIRQSLRRISLRESGLLQALRNDQTTAAASADRPADSSRIRLRLKAWRNLITLGSQPLPASSFVTADRDAFDILMEESGEESQSVLSLSLPAVLAGSNCTEKRLAFRSAAAKLLEDLPASFDQKTWEALLEQHYPVEEYDRCRLSLYYLPKGYIDDRERVVIGILEPQV</sequence>
<organism evidence="1 2">
    <name type="scientific">Candidatus Electronema aureum</name>
    <dbReference type="NCBI Taxonomy" id="2005002"/>
    <lineage>
        <taxon>Bacteria</taxon>
        <taxon>Pseudomonadati</taxon>
        <taxon>Thermodesulfobacteriota</taxon>
        <taxon>Desulfobulbia</taxon>
        <taxon>Desulfobulbales</taxon>
        <taxon>Desulfobulbaceae</taxon>
        <taxon>Candidatus Electronema</taxon>
    </lineage>
</organism>
<keyword evidence="2" id="KW-1185">Reference proteome</keyword>
<evidence type="ECO:0000313" key="2">
    <source>
        <dbReference type="Proteomes" id="UP000316238"/>
    </source>
</evidence>
<reference evidence="1" key="1">
    <citation type="submission" date="2017-07" db="EMBL/GenBank/DDBJ databases">
        <title>The cable genome - Insights into the physiology and evolution of filamentous bacteria capable of sulfide oxidation via long distance electron transfer.</title>
        <authorList>
            <person name="Thorup C."/>
            <person name="Bjerg J.T."/>
            <person name="Schreiber L."/>
            <person name="Nielsen L.P."/>
            <person name="Kjeldsen K.U."/>
            <person name="Boesen T."/>
            <person name="Boggild A."/>
            <person name="Meysman F."/>
            <person name="Geelhoed J."/>
            <person name="Schramm A."/>
        </authorList>
    </citation>
    <scope>NUCLEOTIDE SEQUENCE [LARGE SCALE GENOMIC DNA]</scope>
    <source>
        <strain evidence="1">GS</strain>
    </source>
</reference>
<accession>A0A521G021</accession>
<gene>
    <name evidence="1" type="ORF">CDV28_13520</name>
</gene>